<evidence type="ECO:0000256" key="1">
    <source>
        <dbReference type="SAM" id="SignalP"/>
    </source>
</evidence>
<feature type="chain" id="PRO_5047179588" evidence="1">
    <location>
        <begin position="24"/>
        <end position="105"/>
    </location>
</feature>
<gene>
    <name evidence="2" type="ORF">RM552_16840</name>
</gene>
<organism evidence="2 3">
    <name type="scientific">Glaciecola petra</name>
    <dbReference type="NCBI Taxonomy" id="3075602"/>
    <lineage>
        <taxon>Bacteria</taxon>
        <taxon>Pseudomonadati</taxon>
        <taxon>Pseudomonadota</taxon>
        <taxon>Gammaproteobacteria</taxon>
        <taxon>Alteromonadales</taxon>
        <taxon>Alteromonadaceae</taxon>
        <taxon>Glaciecola</taxon>
    </lineage>
</organism>
<feature type="signal peptide" evidence="1">
    <location>
        <begin position="1"/>
        <end position="23"/>
    </location>
</feature>
<dbReference type="RefSeq" id="WP_311370052.1">
    <property type="nucleotide sequence ID" value="NZ_JAVRHX010000008.1"/>
</dbReference>
<dbReference type="EMBL" id="JAVRHX010000008">
    <property type="protein sequence ID" value="MDT0596525.1"/>
    <property type="molecule type" value="Genomic_DNA"/>
</dbReference>
<sequence length="105" mass="11594">MKPSFLKTTMSILLVLASNSLLAESALQGETKAFKCMNKQSFEINSNCMQLDISSNLVFKKAESNMYDNINGSSDRVLASMTFNPKLMEINIVAHKDATLAKVVQ</sequence>
<comment type="caution">
    <text evidence="2">The sequence shown here is derived from an EMBL/GenBank/DDBJ whole genome shotgun (WGS) entry which is preliminary data.</text>
</comment>
<dbReference type="Proteomes" id="UP001253545">
    <property type="component" value="Unassembled WGS sequence"/>
</dbReference>
<evidence type="ECO:0000313" key="3">
    <source>
        <dbReference type="Proteomes" id="UP001253545"/>
    </source>
</evidence>
<proteinExistence type="predicted"/>
<keyword evidence="3" id="KW-1185">Reference proteome</keyword>
<evidence type="ECO:0000313" key="2">
    <source>
        <dbReference type="EMBL" id="MDT0596525.1"/>
    </source>
</evidence>
<protein>
    <submittedName>
        <fullName evidence="2">Pyridine nucleotide transhydrogenase</fullName>
    </submittedName>
</protein>
<accession>A0ABU2ZVT8</accession>
<reference evidence="2 3" key="1">
    <citation type="submission" date="2023-09" db="EMBL/GenBank/DDBJ databases">
        <authorList>
            <person name="Rey-Velasco X."/>
        </authorList>
    </citation>
    <scope>NUCLEOTIDE SEQUENCE [LARGE SCALE GENOMIC DNA]</scope>
    <source>
        <strain evidence="2 3">P117</strain>
    </source>
</reference>
<keyword evidence="1" id="KW-0732">Signal</keyword>
<name>A0ABU2ZVT8_9ALTE</name>